<dbReference type="InterPro" id="IPR050727">
    <property type="entry name" value="GH43_arabinanases"/>
</dbReference>
<feature type="binding site" evidence="7">
    <location>
        <position position="125"/>
    </location>
    <ligand>
        <name>substrate</name>
    </ligand>
</feature>
<organism evidence="10 11">
    <name type="scientific">Mucilaginibacter corticis</name>
    <dbReference type="NCBI Taxonomy" id="2597670"/>
    <lineage>
        <taxon>Bacteria</taxon>
        <taxon>Pseudomonadati</taxon>
        <taxon>Bacteroidota</taxon>
        <taxon>Sphingobacteriia</taxon>
        <taxon>Sphingobacteriales</taxon>
        <taxon>Sphingobacteriaceae</taxon>
        <taxon>Mucilaginibacter</taxon>
    </lineage>
</organism>
<dbReference type="SUPFAM" id="SSF75005">
    <property type="entry name" value="Arabinanase/levansucrase/invertase"/>
    <property type="match status" value="1"/>
</dbReference>
<gene>
    <name evidence="10" type="ORF">FO440_21565</name>
</gene>
<keyword evidence="9" id="KW-0732">Signal</keyword>
<evidence type="ECO:0000256" key="1">
    <source>
        <dbReference type="ARBA" id="ARBA00004834"/>
    </source>
</evidence>
<feature type="site" description="Important for substrate recognition" evidence="8">
    <location>
        <position position="305"/>
    </location>
</feature>
<comment type="caution">
    <text evidence="10">The sequence shown here is derived from an EMBL/GenBank/DDBJ whole genome shotgun (WGS) entry which is preliminary data.</text>
</comment>
<feature type="binding site" evidence="7">
    <location>
        <begin position="165"/>
        <end position="168"/>
    </location>
    <ligand>
        <name>substrate</name>
    </ligand>
</feature>
<feature type="signal peptide" evidence="9">
    <location>
        <begin position="1"/>
        <end position="21"/>
    </location>
</feature>
<evidence type="ECO:0000313" key="11">
    <source>
        <dbReference type="Proteomes" id="UP000318733"/>
    </source>
</evidence>
<feature type="active site" description="Proton donor" evidence="6">
    <location>
        <position position="231"/>
    </location>
</feature>
<feature type="site" description="Important for catalytic activity, responsible for pKa modulation of the active site Glu and correct orientation of both the proton donor and substrate" evidence="8">
    <location>
        <position position="168"/>
    </location>
</feature>
<dbReference type="GO" id="GO:0031222">
    <property type="term" value="P:arabinan catabolic process"/>
    <property type="evidence" value="ECO:0007669"/>
    <property type="project" value="UniProtKB-UniPathway"/>
</dbReference>
<dbReference type="GO" id="GO:0046558">
    <property type="term" value="F:arabinan endo-1,5-alpha-L-arabinosidase activity"/>
    <property type="evidence" value="ECO:0007669"/>
    <property type="project" value="InterPro"/>
</dbReference>
<dbReference type="InterPro" id="IPR023296">
    <property type="entry name" value="Glyco_hydro_beta-prop_sf"/>
</dbReference>
<sequence length="357" mass="39724">MKALKYILIIAGVCLNLFAKAQQSAGSGREHGRFQVGDITTEPGGHDPCMAKEGDTYYIYSTGGGIQVWSSKDMKSWTKEPSVFSVAPAWVAQKLPSFKGLGFWAPDISFHNGLWYLYYATSIFGKNTSVIGVATNKTLDPKSKDYKWVDVGMVVQSVTGRDDWNAIDPNLAIDEAGTPWLSFGSHWDGLKLVKLNPDLKTITEPEEWHTIASRPRDYKYNDAEPGDGRIEGAFIFKKDKYYYLFASWDRCCDGINSTYNIRVGRSEKITGPYVDKEGVNMAKGGGTLVLGGDTGPKKTFYALGHNSVETFDGVDYMAFHAYTDSYERVIIDQLDWDKGWPVVKSQVCCAVTIPNKQ</sequence>
<evidence type="ECO:0000256" key="9">
    <source>
        <dbReference type="SAM" id="SignalP"/>
    </source>
</evidence>
<keyword evidence="4 5" id="KW-0326">Glycosidase</keyword>
<dbReference type="PANTHER" id="PTHR43301:SF3">
    <property type="entry name" value="ARABINAN ENDO-1,5-ALPHA-L-ARABINOSIDASE A-RELATED"/>
    <property type="match status" value="1"/>
</dbReference>
<comment type="similarity">
    <text evidence="2 5">Belongs to the glycosyl hydrolase 43 family.</text>
</comment>
<evidence type="ECO:0000256" key="3">
    <source>
        <dbReference type="ARBA" id="ARBA00022801"/>
    </source>
</evidence>
<protein>
    <submittedName>
        <fullName evidence="10">Arabinan endo-1,5-alpha-L-arabinosidase</fullName>
    </submittedName>
</protein>
<keyword evidence="11" id="KW-1185">Reference proteome</keyword>
<dbReference type="CDD" id="cd18830">
    <property type="entry name" value="GH43_CjArb43A-like"/>
    <property type="match status" value="1"/>
</dbReference>
<evidence type="ECO:0000256" key="6">
    <source>
        <dbReference type="PIRSR" id="PIRSR026534-1"/>
    </source>
</evidence>
<feature type="binding site" evidence="7">
    <location>
        <position position="47"/>
    </location>
    <ligand>
        <name>substrate</name>
    </ligand>
</feature>
<evidence type="ECO:0000313" key="10">
    <source>
        <dbReference type="EMBL" id="TSJ37351.1"/>
    </source>
</evidence>
<feature type="binding site" evidence="7">
    <location>
        <begin position="185"/>
        <end position="187"/>
    </location>
    <ligand>
        <name>substrate</name>
    </ligand>
</feature>
<evidence type="ECO:0000256" key="8">
    <source>
        <dbReference type="PIRSR" id="PIRSR026534-3"/>
    </source>
</evidence>
<evidence type="ECO:0000256" key="4">
    <source>
        <dbReference type="ARBA" id="ARBA00023295"/>
    </source>
</evidence>
<dbReference type="UniPathway" id="UPA00667"/>
<reference evidence="10 11" key="1">
    <citation type="submission" date="2019-07" db="EMBL/GenBank/DDBJ databases">
        <authorList>
            <person name="Huq M.A."/>
        </authorList>
    </citation>
    <scope>NUCLEOTIDE SEQUENCE [LARGE SCALE GENOMIC DNA]</scope>
    <source>
        <strain evidence="10 11">MAH-19</strain>
    </source>
</reference>
<dbReference type="InterPro" id="IPR006710">
    <property type="entry name" value="Glyco_hydro_43"/>
</dbReference>
<dbReference type="Gene3D" id="2.115.10.20">
    <property type="entry name" value="Glycosyl hydrolase domain, family 43"/>
    <property type="match status" value="1"/>
</dbReference>
<dbReference type="EMBL" id="VLPK01000005">
    <property type="protein sequence ID" value="TSJ37351.1"/>
    <property type="molecule type" value="Genomic_DNA"/>
</dbReference>
<feature type="active site" description="Proton acceptor" evidence="6">
    <location>
        <position position="47"/>
    </location>
</feature>
<dbReference type="Pfam" id="PF04616">
    <property type="entry name" value="Glyco_hydro_43"/>
    <property type="match status" value="1"/>
</dbReference>
<dbReference type="InterPro" id="IPR016840">
    <property type="entry name" value="Glyco_hydro_43_endo_a_Ara-ase"/>
</dbReference>
<evidence type="ECO:0000256" key="2">
    <source>
        <dbReference type="ARBA" id="ARBA00009865"/>
    </source>
</evidence>
<evidence type="ECO:0000256" key="5">
    <source>
        <dbReference type="PIRNR" id="PIRNR026534"/>
    </source>
</evidence>
<accession>A0A556MBS2</accession>
<feature type="chain" id="PRO_5021859224" evidence="9">
    <location>
        <begin position="22"/>
        <end position="357"/>
    </location>
</feature>
<dbReference type="OrthoDB" id="9801455at2"/>
<name>A0A556MBS2_9SPHI</name>
<dbReference type="PANTHER" id="PTHR43301">
    <property type="entry name" value="ARABINAN ENDO-1,5-ALPHA-L-ARABINOSIDASE"/>
    <property type="match status" value="1"/>
</dbReference>
<proteinExistence type="inferred from homology"/>
<dbReference type="PIRSF" id="PIRSF026534">
    <property type="entry name" value="Endo_alpha-L-arabinosidase"/>
    <property type="match status" value="1"/>
</dbReference>
<dbReference type="RefSeq" id="WP_144250385.1">
    <property type="nucleotide sequence ID" value="NZ_VLPK01000005.1"/>
</dbReference>
<dbReference type="Proteomes" id="UP000318733">
    <property type="component" value="Unassembled WGS sequence"/>
</dbReference>
<keyword evidence="3 5" id="KW-0378">Hydrolase</keyword>
<evidence type="ECO:0000256" key="7">
    <source>
        <dbReference type="PIRSR" id="PIRSR026534-2"/>
    </source>
</evidence>
<comment type="pathway">
    <text evidence="1 5">Glycan metabolism; L-arabinan degradation.</text>
</comment>
<dbReference type="AlphaFoldDB" id="A0A556MBS2"/>